<dbReference type="OrthoDB" id="1922833at2759"/>
<evidence type="ECO:0000256" key="1">
    <source>
        <dbReference type="ARBA" id="ARBA00023015"/>
    </source>
</evidence>
<dbReference type="InterPro" id="IPR003441">
    <property type="entry name" value="NAC-dom"/>
</dbReference>
<name>A0A7I4ACS2_PHYPA</name>
<gene>
    <name evidence="5" type="primary">LOC112289241</name>
</gene>
<dbReference type="GO" id="GO:0003677">
    <property type="term" value="F:DNA binding"/>
    <property type="evidence" value="ECO:0007669"/>
    <property type="project" value="InterPro"/>
</dbReference>
<dbReference type="Proteomes" id="UP000006727">
    <property type="component" value="Chromosome 12"/>
</dbReference>
<dbReference type="AlphaFoldDB" id="A0A7I4ACS2"/>
<dbReference type="PANTHER" id="PTHR31744">
    <property type="entry name" value="PROTEIN CUP-SHAPED COTYLEDON 2-RELATED"/>
    <property type="match status" value="1"/>
</dbReference>
<dbReference type="GO" id="GO:0006355">
    <property type="term" value="P:regulation of DNA-templated transcription"/>
    <property type="evidence" value="ECO:0007669"/>
    <property type="project" value="InterPro"/>
</dbReference>
<dbReference type="Gramene" id="Pp3c12_15190V3.9">
    <property type="protein sequence ID" value="Pp3c12_15190V3.9"/>
    <property type="gene ID" value="Pp3c12_15190"/>
</dbReference>
<reference evidence="5" key="3">
    <citation type="submission" date="2020-12" db="UniProtKB">
        <authorList>
            <consortium name="EnsemblPlants"/>
        </authorList>
    </citation>
    <scope>IDENTIFICATION</scope>
</reference>
<dbReference type="PROSITE" id="PS51005">
    <property type="entry name" value="NAC"/>
    <property type="match status" value="1"/>
</dbReference>
<reference evidence="5 6" key="2">
    <citation type="journal article" date="2018" name="Plant J.">
        <title>The Physcomitrella patens chromosome-scale assembly reveals moss genome structure and evolution.</title>
        <authorList>
            <person name="Lang D."/>
            <person name="Ullrich K.K."/>
            <person name="Murat F."/>
            <person name="Fuchs J."/>
            <person name="Jenkins J."/>
            <person name="Haas F.B."/>
            <person name="Piednoel M."/>
            <person name="Gundlach H."/>
            <person name="Van Bel M."/>
            <person name="Meyberg R."/>
            <person name="Vives C."/>
            <person name="Morata J."/>
            <person name="Symeonidi A."/>
            <person name="Hiss M."/>
            <person name="Muchero W."/>
            <person name="Kamisugi Y."/>
            <person name="Saleh O."/>
            <person name="Blanc G."/>
            <person name="Decker E.L."/>
            <person name="van Gessel N."/>
            <person name="Grimwood J."/>
            <person name="Hayes R.D."/>
            <person name="Graham S.W."/>
            <person name="Gunter L.E."/>
            <person name="McDaniel S.F."/>
            <person name="Hoernstein S.N.W."/>
            <person name="Larsson A."/>
            <person name="Li F.W."/>
            <person name="Perroud P.F."/>
            <person name="Phillips J."/>
            <person name="Ranjan P."/>
            <person name="Rokshar D.S."/>
            <person name="Rothfels C.J."/>
            <person name="Schneider L."/>
            <person name="Shu S."/>
            <person name="Stevenson D.W."/>
            <person name="Thummler F."/>
            <person name="Tillich M."/>
            <person name="Villarreal Aguilar J.C."/>
            <person name="Widiez T."/>
            <person name="Wong G.K."/>
            <person name="Wymore A."/>
            <person name="Zhang Y."/>
            <person name="Zimmer A.D."/>
            <person name="Quatrano R.S."/>
            <person name="Mayer K.F.X."/>
            <person name="Goodstein D."/>
            <person name="Casacuberta J.M."/>
            <person name="Vandepoele K."/>
            <person name="Reski R."/>
            <person name="Cuming A.C."/>
            <person name="Tuskan G.A."/>
            <person name="Maumus F."/>
            <person name="Salse J."/>
            <person name="Schmutz J."/>
            <person name="Rensing S.A."/>
        </authorList>
    </citation>
    <scope>NUCLEOTIDE SEQUENCE [LARGE SCALE GENOMIC DNA]</scope>
    <source>
        <strain evidence="5 6">cv. Gransden 2004</strain>
    </source>
</reference>
<dbReference type="RefSeq" id="XP_024390072.1">
    <property type="nucleotide sequence ID" value="XM_024534304.2"/>
</dbReference>
<dbReference type="PANTHER" id="PTHR31744:SF221">
    <property type="entry name" value="NAC DOMAIN-CONTAINING PROTEIN 43-LIKE"/>
    <property type="match status" value="1"/>
</dbReference>
<evidence type="ECO:0000259" key="4">
    <source>
        <dbReference type="PROSITE" id="PS51005"/>
    </source>
</evidence>
<evidence type="ECO:0000313" key="6">
    <source>
        <dbReference type="Proteomes" id="UP000006727"/>
    </source>
</evidence>
<dbReference type="InterPro" id="IPR036093">
    <property type="entry name" value="NAC_dom_sf"/>
</dbReference>
<dbReference type="Pfam" id="PF02365">
    <property type="entry name" value="NAM"/>
    <property type="match status" value="1"/>
</dbReference>
<evidence type="ECO:0000256" key="3">
    <source>
        <dbReference type="ARBA" id="ARBA00023242"/>
    </source>
</evidence>
<evidence type="ECO:0000313" key="5">
    <source>
        <dbReference type="EnsemblPlants" id="Pp3c12_15190V3.9"/>
    </source>
</evidence>
<keyword evidence="1" id="KW-0805">Transcription regulation</keyword>
<dbReference type="FunCoup" id="A0A7I4ACS2">
    <property type="interactions" value="678"/>
</dbReference>
<dbReference type="SUPFAM" id="SSF101941">
    <property type="entry name" value="NAC domain"/>
    <property type="match status" value="1"/>
</dbReference>
<keyword evidence="2" id="KW-0804">Transcription</keyword>
<dbReference type="EnsemblPlants" id="Pp3c12_15190V3.10">
    <property type="protein sequence ID" value="Pp3c12_15190V3.10"/>
    <property type="gene ID" value="Pp3c12_15190"/>
</dbReference>
<feature type="domain" description="NAC" evidence="4">
    <location>
        <begin position="39"/>
        <end position="193"/>
    </location>
</feature>
<dbReference type="Gene3D" id="2.170.150.80">
    <property type="entry name" value="NAC domain"/>
    <property type="match status" value="1"/>
</dbReference>
<reference evidence="5 6" key="1">
    <citation type="journal article" date="2008" name="Science">
        <title>The Physcomitrella genome reveals evolutionary insights into the conquest of land by plants.</title>
        <authorList>
            <person name="Rensing S."/>
            <person name="Lang D."/>
            <person name="Zimmer A."/>
            <person name="Terry A."/>
            <person name="Salamov A."/>
            <person name="Shapiro H."/>
            <person name="Nishiyama T."/>
            <person name="Perroud P.-F."/>
            <person name="Lindquist E."/>
            <person name="Kamisugi Y."/>
            <person name="Tanahashi T."/>
            <person name="Sakakibara K."/>
            <person name="Fujita T."/>
            <person name="Oishi K."/>
            <person name="Shin-I T."/>
            <person name="Kuroki Y."/>
            <person name="Toyoda A."/>
            <person name="Suzuki Y."/>
            <person name="Hashimoto A."/>
            <person name="Yamaguchi K."/>
            <person name="Sugano A."/>
            <person name="Kohara Y."/>
            <person name="Fujiyama A."/>
            <person name="Anterola A."/>
            <person name="Aoki S."/>
            <person name="Ashton N."/>
            <person name="Barbazuk W.B."/>
            <person name="Barker E."/>
            <person name="Bennetzen J."/>
            <person name="Bezanilla M."/>
            <person name="Blankenship R."/>
            <person name="Cho S.H."/>
            <person name="Dutcher S."/>
            <person name="Estelle M."/>
            <person name="Fawcett J.A."/>
            <person name="Gundlach H."/>
            <person name="Hanada K."/>
            <person name="Heyl A."/>
            <person name="Hicks K.A."/>
            <person name="Hugh J."/>
            <person name="Lohr M."/>
            <person name="Mayer K."/>
            <person name="Melkozernov A."/>
            <person name="Murata T."/>
            <person name="Nelson D."/>
            <person name="Pils B."/>
            <person name="Prigge M."/>
            <person name="Reiss B."/>
            <person name="Renner T."/>
            <person name="Rombauts S."/>
            <person name="Rushton P."/>
            <person name="Sanderfoot A."/>
            <person name="Schween G."/>
            <person name="Shiu S.-H."/>
            <person name="Stueber K."/>
            <person name="Theodoulou F.L."/>
            <person name="Tu H."/>
            <person name="Van de Peer Y."/>
            <person name="Verrier P.J."/>
            <person name="Waters E."/>
            <person name="Wood A."/>
            <person name="Yang L."/>
            <person name="Cove D."/>
            <person name="Cuming A."/>
            <person name="Hasebe M."/>
            <person name="Lucas S."/>
            <person name="Mishler D.B."/>
            <person name="Reski R."/>
            <person name="Grigoriev I."/>
            <person name="Quatrano R.S."/>
            <person name="Boore J.L."/>
        </authorList>
    </citation>
    <scope>NUCLEOTIDE SEQUENCE [LARGE SCALE GENOMIC DNA]</scope>
    <source>
        <strain evidence="5 6">cv. Gransden 2004</strain>
    </source>
</reference>
<dbReference type="Gramene" id="Pp3c12_15190V3.10">
    <property type="protein sequence ID" value="Pp3c12_15190V3.10"/>
    <property type="gene ID" value="Pp3c12_15190"/>
</dbReference>
<dbReference type="EMBL" id="ABEU02000012">
    <property type="status" value="NOT_ANNOTATED_CDS"/>
    <property type="molecule type" value="Genomic_DNA"/>
</dbReference>
<proteinExistence type="predicted"/>
<dbReference type="KEGG" id="ppp:112289241"/>
<keyword evidence="6" id="KW-1185">Reference proteome</keyword>
<sequence>MVRECADGMLMCCCGVDLCNCKQCKSSDPCKMSRLAPKVPVGFRFHPTEEELVGYYLPKKVSDRRIDLDLIRELDLYKFEPWDLHQLCMTQGGSNEKQIDYYFFSRKGKKYPTGTRANRATTMGFWKATGRDKPIHTKLNQTLIGMRKTLVFYQGRAPHGIKTDWIMHEFRLDDGSERPTHDGGWVVCRVFKKNKNLMMEMQQERAISYEGQMGALPPEAAGTPNVLPGDDQLTFLEKSSGVKREIISLDDYQLRQSNQYLNQRELGYPSSLNRPDDVNYFMNSYQETSNSGLCEFNDPQTSSGSDDTELNHEETISGSFHDVDWSALLQDPVRPAPVLKASLRCPSMTKLVHDDVTGVLPQLKRQNSDIVSSLDLWNYAQIAQPM</sequence>
<dbReference type="GeneID" id="112289241"/>
<organism evidence="5 6">
    <name type="scientific">Physcomitrium patens</name>
    <name type="common">Spreading-leaved earth moss</name>
    <name type="synonym">Physcomitrella patens</name>
    <dbReference type="NCBI Taxonomy" id="3218"/>
    <lineage>
        <taxon>Eukaryota</taxon>
        <taxon>Viridiplantae</taxon>
        <taxon>Streptophyta</taxon>
        <taxon>Embryophyta</taxon>
        <taxon>Bryophyta</taxon>
        <taxon>Bryophytina</taxon>
        <taxon>Bryopsida</taxon>
        <taxon>Funariidae</taxon>
        <taxon>Funariales</taxon>
        <taxon>Funariaceae</taxon>
        <taxon>Physcomitrium</taxon>
    </lineage>
</organism>
<protein>
    <recommendedName>
        <fullName evidence="4">NAC domain-containing protein</fullName>
    </recommendedName>
</protein>
<evidence type="ECO:0000256" key="2">
    <source>
        <dbReference type="ARBA" id="ARBA00023163"/>
    </source>
</evidence>
<keyword evidence="3" id="KW-0539">Nucleus</keyword>
<dbReference type="EnsemblPlants" id="Pp3c12_15190V3.9">
    <property type="protein sequence ID" value="Pp3c12_15190V3.9"/>
    <property type="gene ID" value="Pp3c12_15190"/>
</dbReference>
<accession>A0A7I4ACS2</accession>